<dbReference type="AlphaFoldDB" id="A0AAV5LE23"/>
<dbReference type="EMBL" id="BPVZ01000109">
    <property type="protein sequence ID" value="GKV35227.1"/>
    <property type="molecule type" value="Genomic_DNA"/>
</dbReference>
<feature type="domain" description="Reverse transcriptase Ty1/copia-type" evidence="1">
    <location>
        <begin position="11"/>
        <end position="116"/>
    </location>
</feature>
<reference evidence="2 3" key="1">
    <citation type="journal article" date="2021" name="Commun. Biol.">
        <title>The genome of Shorea leprosula (Dipterocarpaceae) highlights the ecological relevance of drought in aseasonal tropical rainforests.</title>
        <authorList>
            <person name="Ng K.K.S."/>
            <person name="Kobayashi M.J."/>
            <person name="Fawcett J.A."/>
            <person name="Hatakeyama M."/>
            <person name="Paape T."/>
            <person name="Ng C.H."/>
            <person name="Ang C.C."/>
            <person name="Tnah L.H."/>
            <person name="Lee C.T."/>
            <person name="Nishiyama T."/>
            <person name="Sese J."/>
            <person name="O'Brien M.J."/>
            <person name="Copetti D."/>
            <person name="Mohd Noor M.I."/>
            <person name="Ong R.C."/>
            <person name="Putra M."/>
            <person name="Sireger I.Z."/>
            <person name="Indrioko S."/>
            <person name="Kosugi Y."/>
            <person name="Izuno A."/>
            <person name="Isagi Y."/>
            <person name="Lee S.L."/>
            <person name="Shimizu K.K."/>
        </authorList>
    </citation>
    <scope>NUCLEOTIDE SEQUENCE [LARGE SCALE GENOMIC DNA]</scope>
    <source>
        <strain evidence="2">214</strain>
    </source>
</reference>
<gene>
    <name evidence="2" type="ORF">SLEP1_g43529</name>
</gene>
<evidence type="ECO:0000313" key="3">
    <source>
        <dbReference type="Proteomes" id="UP001054252"/>
    </source>
</evidence>
<dbReference type="Pfam" id="PF07727">
    <property type="entry name" value="RVT_2"/>
    <property type="match status" value="1"/>
</dbReference>
<protein>
    <recommendedName>
        <fullName evidence="1">Reverse transcriptase Ty1/copia-type domain-containing protein</fullName>
    </recommendedName>
</protein>
<dbReference type="InterPro" id="IPR013103">
    <property type="entry name" value="RVT_2"/>
</dbReference>
<dbReference type="Proteomes" id="UP001054252">
    <property type="component" value="Unassembled WGS sequence"/>
</dbReference>
<accession>A0AAV5LE23</accession>
<dbReference type="SUPFAM" id="SSF56672">
    <property type="entry name" value="DNA/RNA polymerases"/>
    <property type="match status" value="1"/>
</dbReference>
<dbReference type="InterPro" id="IPR043502">
    <property type="entry name" value="DNA/RNA_pol_sf"/>
</dbReference>
<sequence>MEDEINALEKNNTWTLETLPPGKRAIGCKWVYKIKYKADGTIEQYKARLVAKGFTQVEGLDYHDTFALVAKLVTVRCLLAVAAIRNWELHQLDVHNAFLHGDLDEEVYMHLPPDLIVKRLFVDSSSVTLSVKNSPLIFTVKDLDIDSMDGVVIKNLAASNLFLLMVLSSRVIKVPHNLPNVWKVSNFQAYGGSPWHRIQANLSVATRKNTPSMKNFSCKLGIRFTECTVPTKHFSSQAYSSRLKFNSMPDH</sequence>
<proteinExistence type="predicted"/>
<keyword evidence="3" id="KW-1185">Reference proteome</keyword>
<name>A0AAV5LE23_9ROSI</name>
<comment type="caution">
    <text evidence="2">The sequence shown here is derived from an EMBL/GenBank/DDBJ whole genome shotgun (WGS) entry which is preliminary data.</text>
</comment>
<evidence type="ECO:0000259" key="1">
    <source>
        <dbReference type="Pfam" id="PF07727"/>
    </source>
</evidence>
<organism evidence="2 3">
    <name type="scientific">Rubroshorea leprosula</name>
    <dbReference type="NCBI Taxonomy" id="152421"/>
    <lineage>
        <taxon>Eukaryota</taxon>
        <taxon>Viridiplantae</taxon>
        <taxon>Streptophyta</taxon>
        <taxon>Embryophyta</taxon>
        <taxon>Tracheophyta</taxon>
        <taxon>Spermatophyta</taxon>
        <taxon>Magnoliopsida</taxon>
        <taxon>eudicotyledons</taxon>
        <taxon>Gunneridae</taxon>
        <taxon>Pentapetalae</taxon>
        <taxon>rosids</taxon>
        <taxon>malvids</taxon>
        <taxon>Malvales</taxon>
        <taxon>Dipterocarpaceae</taxon>
        <taxon>Rubroshorea</taxon>
    </lineage>
</organism>
<evidence type="ECO:0000313" key="2">
    <source>
        <dbReference type="EMBL" id="GKV35227.1"/>
    </source>
</evidence>